<organism evidence="8 9">
    <name type="scientific">Paenactinomyces guangxiensis</name>
    <dbReference type="NCBI Taxonomy" id="1490290"/>
    <lineage>
        <taxon>Bacteria</taxon>
        <taxon>Bacillati</taxon>
        <taxon>Bacillota</taxon>
        <taxon>Bacilli</taxon>
        <taxon>Bacillales</taxon>
        <taxon>Thermoactinomycetaceae</taxon>
        <taxon>Paenactinomyces</taxon>
    </lineage>
</organism>
<dbReference type="CDD" id="cd17489">
    <property type="entry name" value="MFS_YfcJ_like"/>
    <property type="match status" value="1"/>
</dbReference>
<dbReference type="Proteomes" id="UP000535491">
    <property type="component" value="Unassembled WGS sequence"/>
</dbReference>
<evidence type="ECO:0000256" key="4">
    <source>
        <dbReference type="ARBA" id="ARBA00022989"/>
    </source>
</evidence>
<dbReference type="PROSITE" id="PS00216">
    <property type="entry name" value="SUGAR_TRANSPORT_1"/>
    <property type="match status" value="1"/>
</dbReference>
<feature type="domain" description="Major facilitator superfamily (MFS) profile" evidence="7">
    <location>
        <begin position="9"/>
        <end position="387"/>
    </location>
</feature>
<dbReference type="Pfam" id="PF07690">
    <property type="entry name" value="MFS_1"/>
    <property type="match status" value="1"/>
</dbReference>
<feature type="transmembrane region" description="Helical" evidence="6">
    <location>
        <begin position="12"/>
        <end position="34"/>
    </location>
</feature>
<dbReference type="PANTHER" id="PTHR23531">
    <property type="entry name" value="QUINOLENE RESISTANCE PROTEIN NORA"/>
    <property type="match status" value="1"/>
</dbReference>
<evidence type="ECO:0000256" key="5">
    <source>
        <dbReference type="ARBA" id="ARBA00023136"/>
    </source>
</evidence>
<dbReference type="PROSITE" id="PS00217">
    <property type="entry name" value="SUGAR_TRANSPORT_2"/>
    <property type="match status" value="1"/>
</dbReference>
<feature type="transmembrane region" description="Helical" evidence="6">
    <location>
        <begin position="214"/>
        <end position="236"/>
    </location>
</feature>
<dbReference type="InterPro" id="IPR020846">
    <property type="entry name" value="MFS_dom"/>
</dbReference>
<feature type="transmembrane region" description="Helical" evidence="6">
    <location>
        <begin position="135"/>
        <end position="157"/>
    </location>
</feature>
<dbReference type="PANTHER" id="PTHR23531:SF2">
    <property type="entry name" value="PERMEASE"/>
    <property type="match status" value="1"/>
</dbReference>
<evidence type="ECO:0000256" key="3">
    <source>
        <dbReference type="ARBA" id="ARBA00022692"/>
    </source>
</evidence>
<comment type="subcellular location">
    <subcellularLocation>
        <location evidence="1">Cell membrane</location>
        <topology evidence="1">Multi-pass membrane protein</topology>
    </subcellularLocation>
</comment>
<evidence type="ECO:0000256" key="6">
    <source>
        <dbReference type="SAM" id="Phobius"/>
    </source>
</evidence>
<feature type="transmembrane region" description="Helical" evidence="6">
    <location>
        <begin position="109"/>
        <end position="128"/>
    </location>
</feature>
<dbReference type="GO" id="GO:0005886">
    <property type="term" value="C:plasma membrane"/>
    <property type="evidence" value="ECO:0007669"/>
    <property type="project" value="UniProtKB-SubCell"/>
</dbReference>
<reference evidence="8 9" key="1">
    <citation type="submission" date="2020-07" db="EMBL/GenBank/DDBJ databases">
        <authorList>
            <person name="Feng H."/>
        </authorList>
    </citation>
    <scope>NUCLEOTIDE SEQUENCE [LARGE SCALE GENOMIC DNA]</scope>
    <source>
        <strain evidence="9">s-10</strain>
    </source>
</reference>
<keyword evidence="3 6" id="KW-0812">Transmembrane</keyword>
<evidence type="ECO:0000313" key="8">
    <source>
        <dbReference type="EMBL" id="MBA4494591.1"/>
    </source>
</evidence>
<feature type="transmembrane region" description="Helical" evidence="6">
    <location>
        <begin position="163"/>
        <end position="183"/>
    </location>
</feature>
<feature type="transmembrane region" description="Helical" evidence="6">
    <location>
        <begin position="299"/>
        <end position="322"/>
    </location>
</feature>
<proteinExistence type="predicted"/>
<name>A0A7W1WRL7_9BACL</name>
<feature type="transmembrane region" description="Helical" evidence="6">
    <location>
        <begin position="46"/>
        <end position="64"/>
    </location>
</feature>
<dbReference type="InterPro" id="IPR005829">
    <property type="entry name" value="Sugar_transporter_CS"/>
</dbReference>
<dbReference type="GO" id="GO:0022857">
    <property type="term" value="F:transmembrane transporter activity"/>
    <property type="evidence" value="ECO:0007669"/>
    <property type="project" value="InterPro"/>
</dbReference>
<dbReference type="Gene3D" id="1.20.1250.20">
    <property type="entry name" value="MFS general substrate transporter like domains"/>
    <property type="match status" value="1"/>
</dbReference>
<keyword evidence="4 6" id="KW-1133">Transmembrane helix</keyword>
<keyword evidence="2" id="KW-0813">Transport</keyword>
<gene>
    <name evidence="8" type="ORF">H1191_09765</name>
</gene>
<feature type="transmembrane region" description="Helical" evidence="6">
    <location>
        <begin position="76"/>
        <end position="103"/>
    </location>
</feature>
<evidence type="ECO:0000256" key="1">
    <source>
        <dbReference type="ARBA" id="ARBA00004651"/>
    </source>
</evidence>
<evidence type="ECO:0000313" key="9">
    <source>
        <dbReference type="Proteomes" id="UP000535491"/>
    </source>
</evidence>
<keyword evidence="5 6" id="KW-0472">Membrane</keyword>
<feature type="transmembrane region" description="Helical" evidence="6">
    <location>
        <begin position="361"/>
        <end position="380"/>
    </location>
</feature>
<keyword evidence="9" id="KW-1185">Reference proteome</keyword>
<feature type="transmembrane region" description="Helical" evidence="6">
    <location>
        <begin position="274"/>
        <end position="293"/>
    </location>
</feature>
<dbReference type="AlphaFoldDB" id="A0A7W1WRL7"/>
<dbReference type="PROSITE" id="PS50850">
    <property type="entry name" value="MFS"/>
    <property type="match status" value="1"/>
</dbReference>
<sequence>MSTKIWTKDFIMLSLANFFLFASFFILLSSLPLFMVAELHAKEKQVGLIIGVFTVASVIMRPYAGMMLDQLGRRKVVLYSLALFVLASAGYFLVSTLVLLLLLRLIHGGAFGISTTALGTVAVDLVPAQRRGEGLGYYGTFNMLAMVAGPATGLLIIQKLSSGWLFFICFALAVTGLLCSMSVRYPQQGAKREVAGRFSLSDWKKMIEPAAFPYSIPLVGLAVVFGGIVSFISLYASELGDPNLAGGFYFVYALALVSSRIISGKVFDQRGSDLVVYPGILCYVAGLICLGLAHHSGLFYLAGALIGIGYGGIQPCLQALVIQCVPAQCRGAATATFFIAIDAGIGLGSFLLGFVVNWLGYRGMFLSTILFVLVSCFLYWKARRNEMRECGDLSQTAKKFGI</sequence>
<dbReference type="EMBL" id="JACEIQ010000008">
    <property type="protein sequence ID" value="MBA4494591.1"/>
    <property type="molecule type" value="Genomic_DNA"/>
</dbReference>
<feature type="transmembrane region" description="Helical" evidence="6">
    <location>
        <begin position="242"/>
        <end position="262"/>
    </location>
</feature>
<evidence type="ECO:0000259" key="7">
    <source>
        <dbReference type="PROSITE" id="PS50850"/>
    </source>
</evidence>
<feature type="transmembrane region" description="Helical" evidence="6">
    <location>
        <begin position="334"/>
        <end position="355"/>
    </location>
</feature>
<dbReference type="InterPro" id="IPR011701">
    <property type="entry name" value="MFS"/>
</dbReference>
<dbReference type="InterPro" id="IPR036259">
    <property type="entry name" value="MFS_trans_sf"/>
</dbReference>
<protein>
    <submittedName>
        <fullName evidence="8">MFS transporter</fullName>
    </submittedName>
</protein>
<comment type="caution">
    <text evidence="8">The sequence shown here is derived from an EMBL/GenBank/DDBJ whole genome shotgun (WGS) entry which is preliminary data.</text>
</comment>
<accession>A0A7W1WRL7</accession>
<dbReference type="SUPFAM" id="SSF103473">
    <property type="entry name" value="MFS general substrate transporter"/>
    <property type="match status" value="1"/>
</dbReference>
<dbReference type="InterPro" id="IPR052714">
    <property type="entry name" value="MFS_Exporter"/>
</dbReference>
<evidence type="ECO:0000256" key="2">
    <source>
        <dbReference type="ARBA" id="ARBA00022448"/>
    </source>
</evidence>